<evidence type="ECO:0000313" key="1">
    <source>
        <dbReference type="EMBL" id="JAH82760.1"/>
    </source>
</evidence>
<dbReference type="EMBL" id="GBXM01025817">
    <property type="protein sequence ID" value="JAH82760.1"/>
    <property type="molecule type" value="Transcribed_RNA"/>
</dbReference>
<protein>
    <submittedName>
        <fullName evidence="1">Uncharacterized protein</fullName>
    </submittedName>
</protein>
<proteinExistence type="predicted"/>
<sequence>MHHADIAIQKLKIITLFWPERTRWKQKKGI</sequence>
<reference evidence="1" key="2">
    <citation type="journal article" date="2015" name="Fish Shellfish Immunol.">
        <title>Early steps in the European eel (Anguilla anguilla)-Vibrio vulnificus interaction in the gills: Role of the RtxA13 toxin.</title>
        <authorList>
            <person name="Callol A."/>
            <person name="Pajuelo D."/>
            <person name="Ebbesson L."/>
            <person name="Teles M."/>
            <person name="MacKenzie S."/>
            <person name="Amaro C."/>
        </authorList>
    </citation>
    <scope>NUCLEOTIDE SEQUENCE</scope>
</reference>
<accession>A0A0E9VZR0</accession>
<reference evidence="1" key="1">
    <citation type="submission" date="2014-11" db="EMBL/GenBank/DDBJ databases">
        <authorList>
            <person name="Amaro Gonzalez C."/>
        </authorList>
    </citation>
    <scope>NUCLEOTIDE SEQUENCE</scope>
</reference>
<dbReference type="AlphaFoldDB" id="A0A0E9VZR0"/>
<organism evidence="1">
    <name type="scientific">Anguilla anguilla</name>
    <name type="common">European freshwater eel</name>
    <name type="synonym">Muraena anguilla</name>
    <dbReference type="NCBI Taxonomy" id="7936"/>
    <lineage>
        <taxon>Eukaryota</taxon>
        <taxon>Metazoa</taxon>
        <taxon>Chordata</taxon>
        <taxon>Craniata</taxon>
        <taxon>Vertebrata</taxon>
        <taxon>Euteleostomi</taxon>
        <taxon>Actinopterygii</taxon>
        <taxon>Neopterygii</taxon>
        <taxon>Teleostei</taxon>
        <taxon>Anguilliformes</taxon>
        <taxon>Anguillidae</taxon>
        <taxon>Anguilla</taxon>
    </lineage>
</organism>
<name>A0A0E9VZR0_ANGAN</name>